<evidence type="ECO:0000256" key="1">
    <source>
        <dbReference type="SAM" id="MobiDB-lite"/>
    </source>
</evidence>
<comment type="caution">
    <text evidence="2">The sequence shown here is derived from an EMBL/GenBank/DDBJ whole genome shotgun (WGS) entry which is preliminary data.</text>
</comment>
<proteinExistence type="predicted"/>
<dbReference type="EMBL" id="PGCI01000489">
    <property type="protein sequence ID" value="PLW26026.1"/>
    <property type="molecule type" value="Genomic_DNA"/>
</dbReference>
<organism evidence="2 3">
    <name type="scientific">Puccinia coronata f. sp. avenae</name>
    <dbReference type="NCBI Taxonomy" id="200324"/>
    <lineage>
        <taxon>Eukaryota</taxon>
        <taxon>Fungi</taxon>
        <taxon>Dikarya</taxon>
        <taxon>Basidiomycota</taxon>
        <taxon>Pucciniomycotina</taxon>
        <taxon>Pucciniomycetes</taxon>
        <taxon>Pucciniales</taxon>
        <taxon>Pucciniaceae</taxon>
        <taxon>Puccinia</taxon>
    </lineage>
</organism>
<gene>
    <name evidence="2" type="ORF">PCASD_26371</name>
</gene>
<accession>A0A2N5TKJ0</accession>
<feature type="region of interest" description="Disordered" evidence="1">
    <location>
        <begin position="1"/>
        <end position="53"/>
    </location>
</feature>
<reference evidence="2 3" key="1">
    <citation type="submission" date="2017-11" db="EMBL/GenBank/DDBJ databases">
        <title>De novo assembly and phasing of dikaryotic genomes from two isolates of Puccinia coronata f. sp. avenae, the causal agent of oat crown rust.</title>
        <authorList>
            <person name="Miller M.E."/>
            <person name="Zhang Y."/>
            <person name="Omidvar V."/>
            <person name="Sperschneider J."/>
            <person name="Schwessinger B."/>
            <person name="Raley C."/>
            <person name="Palmer J.M."/>
            <person name="Garnica D."/>
            <person name="Upadhyaya N."/>
            <person name="Rathjen J."/>
            <person name="Taylor J.M."/>
            <person name="Park R.F."/>
            <person name="Dodds P.N."/>
            <person name="Hirsch C.D."/>
            <person name="Kianian S.F."/>
            <person name="Figueroa M."/>
        </authorList>
    </citation>
    <scope>NUCLEOTIDE SEQUENCE [LARGE SCALE GENOMIC DNA]</scope>
    <source>
        <strain evidence="2">12SD80</strain>
    </source>
</reference>
<protein>
    <submittedName>
        <fullName evidence="2">Uncharacterized protein</fullName>
    </submittedName>
</protein>
<dbReference type="AlphaFoldDB" id="A0A2N5TKJ0"/>
<feature type="region of interest" description="Disordered" evidence="1">
    <location>
        <begin position="92"/>
        <end position="120"/>
    </location>
</feature>
<dbReference type="Proteomes" id="UP000235392">
    <property type="component" value="Unassembled WGS sequence"/>
</dbReference>
<evidence type="ECO:0000313" key="3">
    <source>
        <dbReference type="Proteomes" id="UP000235392"/>
    </source>
</evidence>
<sequence>MPVEHSPKGLPARLPDVQAGGLVPPEDPVMPRPTAVGATDEKEPPPPKDGACYTKAEIASLPPSERGSSEEIPFVDKSLTTAFWKMFVNELQGQPGGAASSGNHGPLPAVLSDEKPPAPKKPLMVLQLHYETDLTKMMRQKMSYTYYDNNLDN</sequence>
<name>A0A2N5TKJ0_9BASI</name>
<evidence type="ECO:0000313" key="2">
    <source>
        <dbReference type="EMBL" id="PLW26026.1"/>
    </source>
</evidence>